<dbReference type="GO" id="GO:0009055">
    <property type="term" value="F:electron transfer activity"/>
    <property type="evidence" value="ECO:0007669"/>
    <property type="project" value="InterPro"/>
</dbReference>
<dbReference type="InterPro" id="IPR002327">
    <property type="entry name" value="Cyt_c_1A/1B"/>
</dbReference>
<keyword evidence="4" id="KW-0249">Electron transport</keyword>
<dbReference type="Pfam" id="PF00034">
    <property type="entry name" value="Cytochrom_C"/>
    <property type="match status" value="1"/>
</dbReference>
<keyword evidence="1" id="KW-0813">Transport</keyword>
<evidence type="ECO:0000256" key="4">
    <source>
        <dbReference type="ARBA" id="ARBA00022982"/>
    </source>
</evidence>
<evidence type="ECO:0000256" key="7">
    <source>
        <dbReference type="SAM" id="MobiDB-lite"/>
    </source>
</evidence>
<feature type="domain" description="Cytochrome c" evidence="8">
    <location>
        <begin position="63"/>
        <end position="164"/>
    </location>
</feature>
<protein>
    <submittedName>
        <fullName evidence="9">Cytochrome c family protein</fullName>
    </submittedName>
</protein>
<evidence type="ECO:0000256" key="6">
    <source>
        <dbReference type="PROSITE-ProRule" id="PRU00433"/>
    </source>
</evidence>
<dbReference type="PRINTS" id="PR00604">
    <property type="entry name" value="CYTCHRMECIAB"/>
</dbReference>
<evidence type="ECO:0000256" key="3">
    <source>
        <dbReference type="ARBA" id="ARBA00022723"/>
    </source>
</evidence>
<dbReference type="GO" id="GO:0046872">
    <property type="term" value="F:metal ion binding"/>
    <property type="evidence" value="ECO:0007669"/>
    <property type="project" value="UniProtKB-KW"/>
</dbReference>
<keyword evidence="10" id="KW-1185">Reference proteome</keyword>
<name>A0A916YAQ5_9SPHN</name>
<dbReference type="InterPro" id="IPR036909">
    <property type="entry name" value="Cyt_c-like_dom_sf"/>
</dbReference>
<keyword evidence="5 6" id="KW-0408">Iron</keyword>
<accession>A0A916YAQ5</accession>
<dbReference type="Gene3D" id="1.10.760.10">
    <property type="entry name" value="Cytochrome c-like domain"/>
    <property type="match status" value="1"/>
</dbReference>
<reference evidence="9 10" key="1">
    <citation type="journal article" date="2014" name="Int. J. Syst. Evol. Microbiol.">
        <title>Complete genome sequence of Corynebacterium casei LMG S-19264T (=DSM 44701T), isolated from a smear-ripened cheese.</title>
        <authorList>
            <consortium name="US DOE Joint Genome Institute (JGI-PGF)"/>
            <person name="Walter F."/>
            <person name="Albersmeier A."/>
            <person name="Kalinowski J."/>
            <person name="Ruckert C."/>
        </authorList>
    </citation>
    <scope>NUCLEOTIDE SEQUENCE [LARGE SCALE GENOMIC DNA]</scope>
    <source>
        <strain evidence="9 10">CGMCC 1.15358</strain>
    </source>
</reference>
<keyword evidence="2 6" id="KW-0349">Heme</keyword>
<dbReference type="EMBL" id="BMIO01000002">
    <property type="protein sequence ID" value="GGD35936.1"/>
    <property type="molecule type" value="Genomic_DNA"/>
</dbReference>
<organism evidence="9 10">
    <name type="scientific">Croceicoccus pelagius</name>
    <dbReference type="NCBI Taxonomy" id="1703341"/>
    <lineage>
        <taxon>Bacteria</taxon>
        <taxon>Pseudomonadati</taxon>
        <taxon>Pseudomonadota</taxon>
        <taxon>Alphaproteobacteria</taxon>
        <taxon>Sphingomonadales</taxon>
        <taxon>Erythrobacteraceae</taxon>
        <taxon>Croceicoccus</taxon>
    </lineage>
</organism>
<proteinExistence type="predicted"/>
<dbReference type="InterPro" id="IPR009056">
    <property type="entry name" value="Cyt_c-like_dom"/>
</dbReference>
<evidence type="ECO:0000256" key="2">
    <source>
        <dbReference type="ARBA" id="ARBA00022617"/>
    </source>
</evidence>
<evidence type="ECO:0000256" key="1">
    <source>
        <dbReference type="ARBA" id="ARBA00022448"/>
    </source>
</evidence>
<dbReference type="PROSITE" id="PS51007">
    <property type="entry name" value="CYTC"/>
    <property type="match status" value="1"/>
</dbReference>
<dbReference type="AlphaFoldDB" id="A0A916YAQ5"/>
<comment type="caution">
    <text evidence="9">The sequence shown here is derived from an EMBL/GenBank/DDBJ whole genome shotgun (WGS) entry which is preliminary data.</text>
</comment>
<evidence type="ECO:0000313" key="10">
    <source>
        <dbReference type="Proteomes" id="UP000598997"/>
    </source>
</evidence>
<feature type="region of interest" description="Disordered" evidence="7">
    <location>
        <begin position="165"/>
        <end position="220"/>
    </location>
</feature>
<feature type="compositionally biased region" description="Low complexity" evidence="7">
    <location>
        <begin position="174"/>
        <end position="189"/>
    </location>
</feature>
<keyword evidence="3 6" id="KW-0479">Metal-binding</keyword>
<evidence type="ECO:0000259" key="8">
    <source>
        <dbReference type="PROSITE" id="PS51007"/>
    </source>
</evidence>
<dbReference type="PANTHER" id="PTHR11961">
    <property type="entry name" value="CYTOCHROME C"/>
    <property type="match status" value="1"/>
</dbReference>
<dbReference type="Proteomes" id="UP000598997">
    <property type="component" value="Unassembled WGS sequence"/>
</dbReference>
<sequence>MSDKFNTIAGWTLFGGVVALGLSSISHRVITSHAPETEGYTIVAAEEEGGDEGPSLATLLASADPAAGEKVFAKCTACHTINQGGADGIGPNLYGVMGKAVGQHAAGFAYSSALSDHGGTWDWDNMDHWLASPKAFAPGTKMSFAGLSKPEDRANILAYINAQGSNLPLPTPEAPAAEGETEAGVETGEQPAVSETPEGADAADATTQTPVAEEGAAVAE</sequence>
<gene>
    <name evidence="9" type="primary">cycM</name>
    <name evidence="9" type="ORF">GCM10010989_07560</name>
</gene>
<dbReference type="GO" id="GO:0020037">
    <property type="term" value="F:heme binding"/>
    <property type="evidence" value="ECO:0007669"/>
    <property type="project" value="InterPro"/>
</dbReference>
<dbReference type="OrthoDB" id="9805828at2"/>
<dbReference type="RefSeq" id="WP_066764584.1">
    <property type="nucleotide sequence ID" value="NZ_BMIO01000002.1"/>
</dbReference>
<dbReference type="SUPFAM" id="SSF46626">
    <property type="entry name" value="Cytochrome c"/>
    <property type="match status" value="1"/>
</dbReference>
<evidence type="ECO:0000256" key="5">
    <source>
        <dbReference type="ARBA" id="ARBA00023004"/>
    </source>
</evidence>
<evidence type="ECO:0000313" key="9">
    <source>
        <dbReference type="EMBL" id="GGD35936.1"/>
    </source>
</evidence>